<evidence type="ECO:0000256" key="4">
    <source>
        <dbReference type="ARBA" id="ARBA00022729"/>
    </source>
</evidence>
<sequence length="77" mass="8679">MARLTFWLCLVLILLSFSKNETRPLDDPAIGRRNLIKSIRALGEQQVYNVRFGQESTIKGQFGSKRSSPGGPDPQHH</sequence>
<keyword evidence="5" id="KW-0325">Glycoprotein</keyword>
<feature type="chain" id="PRO_5040358080" evidence="7">
    <location>
        <begin position="23"/>
        <end position="77"/>
    </location>
</feature>
<gene>
    <name evidence="8" type="ORF">Tsubulata_011869</name>
</gene>
<keyword evidence="9" id="KW-1185">Reference proteome</keyword>
<keyword evidence="6" id="KW-0379">Hydroxylation</keyword>
<dbReference type="EMBL" id="JAKUCV010001323">
    <property type="protein sequence ID" value="KAJ4846866.1"/>
    <property type="molecule type" value="Genomic_DNA"/>
</dbReference>
<proteinExistence type="inferred from homology"/>
<dbReference type="InterPro" id="IPR039616">
    <property type="entry name" value="CLE1-4"/>
</dbReference>
<reference evidence="8" key="1">
    <citation type="submission" date="2022-02" db="EMBL/GenBank/DDBJ databases">
        <authorList>
            <person name="Henning P.M."/>
            <person name="McCubbin A.G."/>
            <person name="Shore J.S."/>
        </authorList>
    </citation>
    <scope>NUCLEOTIDE SEQUENCE</scope>
    <source>
        <strain evidence="8">F60SS</strain>
        <tissue evidence="8">Leaves</tissue>
    </source>
</reference>
<dbReference type="AlphaFoldDB" id="A0A9Q0GBU3"/>
<evidence type="ECO:0000256" key="2">
    <source>
        <dbReference type="ARBA" id="ARBA00005416"/>
    </source>
</evidence>
<comment type="similarity">
    <text evidence="2">Belongs to the CLV3/ESR signal peptide family.</text>
</comment>
<dbReference type="PANTHER" id="PTHR33869:SF5">
    <property type="entry name" value="CLAVATA3_ESR (CLE)-RELATED PROTEIN 4"/>
    <property type="match status" value="1"/>
</dbReference>
<evidence type="ECO:0000313" key="8">
    <source>
        <dbReference type="EMBL" id="KAJ4846866.1"/>
    </source>
</evidence>
<evidence type="ECO:0000256" key="3">
    <source>
        <dbReference type="ARBA" id="ARBA00022525"/>
    </source>
</evidence>
<reference evidence="8" key="2">
    <citation type="journal article" date="2023" name="Plants (Basel)">
        <title>Annotation of the Turnera subulata (Passifloraceae) Draft Genome Reveals the S-Locus Evolved after the Divergence of Turneroideae from Passifloroideae in a Stepwise Manner.</title>
        <authorList>
            <person name="Henning P.M."/>
            <person name="Roalson E.H."/>
            <person name="Mir W."/>
            <person name="McCubbin A.G."/>
            <person name="Shore J.S."/>
        </authorList>
    </citation>
    <scope>NUCLEOTIDE SEQUENCE</scope>
    <source>
        <strain evidence="8">F60SS</strain>
    </source>
</reference>
<evidence type="ECO:0000256" key="1">
    <source>
        <dbReference type="ARBA" id="ARBA00004239"/>
    </source>
</evidence>
<evidence type="ECO:0000256" key="6">
    <source>
        <dbReference type="ARBA" id="ARBA00023278"/>
    </source>
</evidence>
<protein>
    <submittedName>
        <fullName evidence="8">Uncharacterized protein</fullName>
    </submittedName>
</protein>
<organism evidence="8 9">
    <name type="scientific">Turnera subulata</name>
    <dbReference type="NCBI Taxonomy" id="218843"/>
    <lineage>
        <taxon>Eukaryota</taxon>
        <taxon>Viridiplantae</taxon>
        <taxon>Streptophyta</taxon>
        <taxon>Embryophyta</taxon>
        <taxon>Tracheophyta</taxon>
        <taxon>Spermatophyta</taxon>
        <taxon>Magnoliopsida</taxon>
        <taxon>eudicotyledons</taxon>
        <taxon>Gunneridae</taxon>
        <taxon>Pentapetalae</taxon>
        <taxon>rosids</taxon>
        <taxon>fabids</taxon>
        <taxon>Malpighiales</taxon>
        <taxon>Passifloraceae</taxon>
        <taxon>Turnera</taxon>
    </lineage>
</organism>
<dbReference type="PANTHER" id="PTHR33869">
    <property type="entry name" value="CLAVATA3/ESR (CLE)-RELATED PROTEIN 3"/>
    <property type="match status" value="1"/>
</dbReference>
<accession>A0A9Q0GBU3</accession>
<feature type="signal peptide" evidence="7">
    <location>
        <begin position="1"/>
        <end position="22"/>
    </location>
</feature>
<evidence type="ECO:0000313" key="9">
    <source>
        <dbReference type="Proteomes" id="UP001141552"/>
    </source>
</evidence>
<dbReference type="GO" id="GO:0033612">
    <property type="term" value="F:receptor serine/threonine kinase binding"/>
    <property type="evidence" value="ECO:0007669"/>
    <property type="project" value="TreeGrafter"/>
</dbReference>
<comment type="caution">
    <text evidence="8">The sequence shown here is derived from an EMBL/GenBank/DDBJ whole genome shotgun (WGS) entry which is preliminary data.</text>
</comment>
<dbReference type="GO" id="GO:0005576">
    <property type="term" value="C:extracellular region"/>
    <property type="evidence" value="ECO:0007669"/>
    <property type="project" value="UniProtKB-SubCell"/>
</dbReference>
<dbReference type="OrthoDB" id="1578197at2759"/>
<keyword evidence="4 7" id="KW-0732">Signal</keyword>
<keyword evidence="3" id="KW-0964">Secreted</keyword>
<dbReference type="Proteomes" id="UP001141552">
    <property type="component" value="Unassembled WGS sequence"/>
</dbReference>
<evidence type="ECO:0000256" key="5">
    <source>
        <dbReference type="ARBA" id="ARBA00023180"/>
    </source>
</evidence>
<evidence type="ECO:0000256" key="7">
    <source>
        <dbReference type="SAM" id="SignalP"/>
    </source>
</evidence>
<comment type="subcellular location">
    <subcellularLocation>
        <location evidence="1">Secreted</location>
        <location evidence="1">Extracellular space</location>
    </subcellularLocation>
</comment>
<name>A0A9Q0GBU3_9ROSI</name>